<dbReference type="PANTHER" id="PTHR47751">
    <property type="entry name" value="SUPERFAMILY HYDROLASE, PUTATIVE (AFU_ORTHOLOGUE AFUA_2G16580)-RELATED"/>
    <property type="match status" value="1"/>
</dbReference>
<reference evidence="3" key="1">
    <citation type="submission" date="2021-12" db="EMBL/GenBank/DDBJ databases">
        <title>Discovery of the Pendulisporaceae a myxobacterial family with distinct sporulation behavior and unique specialized metabolism.</title>
        <authorList>
            <person name="Garcia R."/>
            <person name="Popoff A."/>
            <person name="Bader C.D."/>
            <person name="Loehr J."/>
            <person name="Walesch S."/>
            <person name="Walt C."/>
            <person name="Boldt J."/>
            <person name="Bunk B."/>
            <person name="Haeckl F.J.F.P.J."/>
            <person name="Gunesch A.P."/>
            <person name="Birkelbach J."/>
            <person name="Nuebel U."/>
            <person name="Pietschmann T."/>
            <person name="Bach T."/>
            <person name="Mueller R."/>
        </authorList>
    </citation>
    <scope>NUCLEOTIDE SEQUENCE</scope>
    <source>
        <strain evidence="3">MSr11367</strain>
    </source>
</reference>
<dbReference type="Pfam" id="PF13577">
    <property type="entry name" value="SnoaL_4"/>
    <property type="match status" value="1"/>
</dbReference>
<dbReference type="InterPro" id="IPR000073">
    <property type="entry name" value="AB_hydrolase_1"/>
</dbReference>
<proteinExistence type="predicted"/>
<evidence type="ECO:0000313" key="4">
    <source>
        <dbReference type="Proteomes" id="UP001374803"/>
    </source>
</evidence>
<dbReference type="InterPro" id="IPR037401">
    <property type="entry name" value="SnoaL-like"/>
</dbReference>
<keyword evidence="4" id="KW-1185">Reference proteome</keyword>
<dbReference type="InterPro" id="IPR029058">
    <property type="entry name" value="AB_hydrolase_fold"/>
</dbReference>
<dbReference type="PANTHER" id="PTHR47751:SF1">
    <property type="entry name" value="SUPERFAMILY HYDROLASE, PUTATIVE (AFU_ORTHOLOGUE AFUA_2G16580)-RELATED"/>
    <property type="match status" value="1"/>
</dbReference>
<protein>
    <submittedName>
        <fullName evidence="3">Nuclear transport factor 2 family protein</fullName>
    </submittedName>
</protein>
<evidence type="ECO:0000259" key="2">
    <source>
        <dbReference type="Pfam" id="PF13577"/>
    </source>
</evidence>
<dbReference type="SUPFAM" id="SSF53474">
    <property type="entry name" value="alpha/beta-Hydrolases"/>
    <property type="match status" value="1"/>
</dbReference>
<evidence type="ECO:0000259" key="1">
    <source>
        <dbReference type="Pfam" id="PF12697"/>
    </source>
</evidence>
<dbReference type="RefSeq" id="WP_394838664.1">
    <property type="nucleotide sequence ID" value="NZ_CP089929.1"/>
</dbReference>
<gene>
    <name evidence="3" type="ORF">LVJ94_17375</name>
</gene>
<dbReference type="Gene3D" id="3.40.50.1820">
    <property type="entry name" value="alpha/beta hydrolase"/>
    <property type="match status" value="1"/>
</dbReference>
<feature type="domain" description="AB hydrolase-1" evidence="1">
    <location>
        <begin position="195"/>
        <end position="432"/>
    </location>
</feature>
<accession>A0ABZ2LDI1</accession>
<sequence length="472" mass="52102">MSNDQRHADHREITQTIETIGRGADARRWDEVRNAFAARVVFDYGTPELLLPDQIVDRWRPLLGAFDSTEHVVSDPVVEWVDADLARVKSHFRSTHRLLQAEGGDTWVLTGRYEHELVRTASGWKVSRMRMVPGESTGNGRLIDGARARANLPTPAPASFRVEHIRFESHGTQLVGVLRVPVQATPASRLPAVVVTGSWTTVKEQMPAAYAERLAAAGFAAFTFDFRGFGESVPATGDAKPSDLPRYFESPLRKVEDIHAAVDALSANPLVDFQRIGLLAVCASTGYAALESADDARVRSLVLVAPWLHDPELVRAIYGGESGVRERMNLGLAAEREYEDSRSISYVAAASGTDPSAAMGDFEYYLSPARGGIPQWGNRFALMSWPGWLTFDPSQAAAARVRAPTRFVHSETGAVPEGVRRFTQRMTAPHDVQWLDGPTQFDFYDDQRTIDRAIVLALEHLERTLVRSAAAK</sequence>
<evidence type="ECO:0000313" key="3">
    <source>
        <dbReference type="EMBL" id="WXB08991.1"/>
    </source>
</evidence>
<dbReference type="InterPro" id="IPR051411">
    <property type="entry name" value="Polyketide_trans_af380"/>
</dbReference>
<dbReference type="SUPFAM" id="SSF54427">
    <property type="entry name" value="NTF2-like"/>
    <property type="match status" value="1"/>
</dbReference>
<dbReference type="Proteomes" id="UP001374803">
    <property type="component" value="Chromosome"/>
</dbReference>
<dbReference type="InterPro" id="IPR032710">
    <property type="entry name" value="NTF2-like_dom_sf"/>
</dbReference>
<dbReference type="CDD" id="cd00531">
    <property type="entry name" value="NTF2_like"/>
    <property type="match status" value="1"/>
</dbReference>
<feature type="domain" description="SnoaL-like" evidence="2">
    <location>
        <begin position="6"/>
        <end position="130"/>
    </location>
</feature>
<name>A0ABZ2LDI1_9BACT</name>
<organism evidence="3 4">
    <name type="scientific">Pendulispora rubella</name>
    <dbReference type="NCBI Taxonomy" id="2741070"/>
    <lineage>
        <taxon>Bacteria</taxon>
        <taxon>Pseudomonadati</taxon>
        <taxon>Myxococcota</taxon>
        <taxon>Myxococcia</taxon>
        <taxon>Myxococcales</taxon>
        <taxon>Sorangiineae</taxon>
        <taxon>Pendulisporaceae</taxon>
        <taxon>Pendulispora</taxon>
    </lineage>
</organism>
<dbReference type="EMBL" id="CP089983">
    <property type="protein sequence ID" value="WXB08991.1"/>
    <property type="molecule type" value="Genomic_DNA"/>
</dbReference>
<dbReference type="Gene3D" id="3.10.450.50">
    <property type="match status" value="1"/>
</dbReference>
<dbReference type="Pfam" id="PF12697">
    <property type="entry name" value="Abhydrolase_6"/>
    <property type="match status" value="1"/>
</dbReference>
<dbReference type="Gene3D" id="1.10.10.800">
    <property type="match status" value="1"/>
</dbReference>